<reference evidence="1 2" key="1">
    <citation type="submission" date="2020-08" db="EMBL/GenBank/DDBJ databases">
        <title>Sequencing the genomes of 1000 actinobacteria strains.</title>
        <authorList>
            <person name="Klenk H.-P."/>
        </authorList>
    </citation>
    <scope>NUCLEOTIDE SEQUENCE [LARGE SCALE GENOMIC DNA]</scope>
    <source>
        <strain evidence="1 2">DSM 44230</strain>
    </source>
</reference>
<evidence type="ECO:0008006" key="3">
    <source>
        <dbReference type="Google" id="ProtNLM"/>
    </source>
</evidence>
<dbReference type="PANTHER" id="PTHR36221">
    <property type="entry name" value="DUF742 DOMAIN-CONTAINING PROTEIN"/>
    <property type="match status" value="1"/>
</dbReference>
<sequence>MPVDEEIHWFDEAAGPLVRPYAMTRGRTRPGNTELDLATQIVSVLTDNDLQTLTPEQFSIIDLCRHPLSVAEVAAYIDVPLIVVKVLVSDLIERGDVVTRYAGAVERPSRNLLEAVLDGVRRI</sequence>
<evidence type="ECO:0000313" key="2">
    <source>
        <dbReference type="Proteomes" id="UP000533598"/>
    </source>
</evidence>
<name>A0A7W7FXX2_9PSEU</name>
<dbReference type="PANTHER" id="PTHR36221:SF1">
    <property type="entry name" value="DUF742 DOMAIN-CONTAINING PROTEIN"/>
    <property type="match status" value="1"/>
</dbReference>
<gene>
    <name evidence="1" type="ORF">HNR67_007231</name>
</gene>
<protein>
    <recommendedName>
        <fullName evidence="3">DUF742 domain-containing protein</fullName>
    </recommendedName>
</protein>
<dbReference type="Proteomes" id="UP000533598">
    <property type="component" value="Unassembled WGS sequence"/>
</dbReference>
<dbReference type="RefSeq" id="WP_185007444.1">
    <property type="nucleotide sequence ID" value="NZ_BAAAUI010000054.1"/>
</dbReference>
<proteinExistence type="predicted"/>
<dbReference type="Pfam" id="PF05331">
    <property type="entry name" value="DUF742"/>
    <property type="match status" value="1"/>
</dbReference>
<keyword evidence="2" id="KW-1185">Reference proteome</keyword>
<evidence type="ECO:0000313" key="1">
    <source>
        <dbReference type="EMBL" id="MBB4681113.1"/>
    </source>
</evidence>
<dbReference type="EMBL" id="JACHMH010000001">
    <property type="protein sequence ID" value="MBB4681113.1"/>
    <property type="molecule type" value="Genomic_DNA"/>
</dbReference>
<dbReference type="InterPro" id="IPR007995">
    <property type="entry name" value="DUF742"/>
</dbReference>
<dbReference type="AlphaFoldDB" id="A0A7W7FXX2"/>
<organism evidence="1 2">
    <name type="scientific">Crossiella cryophila</name>
    <dbReference type="NCBI Taxonomy" id="43355"/>
    <lineage>
        <taxon>Bacteria</taxon>
        <taxon>Bacillati</taxon>
        <taxon>Actinomycetota</taxon>
        <taxon>Actinomycetes</taxon>
        <taxon>Pseudonocardiales</taxon>
        <taxon>Pseudonocardiaceae</taxon>
        <taxon>Crossiella</taxon>
    </lineage>
</organism>
<comment type="caution">
    <text evidence="1">The sequence shown here is derived from an EMBL/GenBank/DDBJ whole genome shotgun (WGS) entry which is preliminary data.</text>
</comment>
<accession>A0A7W7FXX2</accession>